<dbReference type="Gene3D" id="3.30.1120.90">
    <property type="entry name" value="Nucleosome assembly protein"/>
    <property type="match status" value="1"/>
</dbReference>
<dbReference type="GO" id="GO:0000724">
    <property type="term" value="P:double-strand break repair via homologous recombination"/>
    <property type="evidence" value="ECO:0007669"/>
    <property type="project" value="UniProtKB-ARBA"/>
</dbReference>
<gene>
    <name evidence="8" type="ORF">EGYM00392_LOCUS15845</name>
    <name evidence="9" type="ORF">EGYM00392_LOCUS15846</name>
</gene>
<dbReference type="Gene3D" id="1.20.5.1500">
    <property type="match status" value="1"/>
</dbReference>
<dbReference type="InterPro" id="IPR037231">
    <property type="entry name" value="NAP-like_sf"/>
</dbReference>
<keyword evidence="4" id="KW-0963">Cytoplasm</keyword>
<dbReference type="EMBL" id="HBGA01043713">
    <property type="protein sequence ID" value="CAD9004759.1"/>
    <property type="molecule type" value="Transcribed_RNA"/>
</dbReference>
<evidence type="ECO:0000313" key="8">
    <source>
        <dbReference type="EMBL" id="CAD9004758.1"/>
    </source>
</evidence>
<feature type="compositionally biased region" description="Acidic residues" evidence="7">
    <location>
        <begin position="273"/>
        <end position="285"/>
    </location>
</feature>
<evidence type="ECO:0000256" key="2">
    <source>
        <dbReference type="ARBA" id="ARBA00004496"/>
    </source>
</evidence>
<dbReference type="Pfam" id="PF00956">
    <property type="entry name" value="NAP"/>
    <property type="match status" value="1"/>
</dbReference>
<evidence type="ECO:0000256" key="5">
    <source>
        <dbReference type="ARBA" id="ARBA00023242"/>
    </source>
</evidence>
<reference evidence="8" key="1">
    <citation type="submission" date="2021-01" db="EMBL/GenBank/DDBJ databases">
        <authorList>
            <person name="Corre E."/>
            <person name="Pelletier E."/>
            <person name="Niang G."/>
            <person name="Scheremetjew M."/>
            <person name="Finn R."/>
            <person name="Kale V."/>
            <person name="Holt S."/>
            <person name="Cochrane G."/>
            <person name="Meng A."/>
            <person name="Brown T."/>
            <person name="Cohen L."/>
        </authorList>
    </citation>
    <scope>NUCLEOTIDE SEQUENCE</scope>
    <source>
        <strain evidence="8">NIES-381</strain>
    </source>
</reference>
<keyword evidence="5" id="KW-0539">Nucleus</keyword>
<feature type="compositionally biased region" description="Acidic residues" evidence="7">
    <location>
        <begin position="321"/>
        <end position="346"/>
    </location>
</feature>
<evidence type="ECO:0000313" key="9">
    <source>
        <dbReference type="EMBL" id="CAD9004759.1"/>
    </source>
</evidence>
<comment type="similarity">
    <text evidence="3 6">Belongs to the nucleosome assembly protein (NAP) family.</text>
</comment>
<dbReference type="InterPro" id="IPR002164">
    <property type="entry name" value="NAP_family"/>
</dbReference>
<feature type="region of interest" description="Disordered" evidence="7">
    <location>
        <begin position="1"/>
        <end position="36"/>
    </location>
</feature>
<dbReference type="FunFam" id="3.30.1120.90:FF:000005">
    <property type="entry name" value="Nucleosome assembly protein11"/>
    <property type="match status" value="1"/>
</dbReference>
<dbReference type="AlphaFoldDB" id="A0A6U7XDM5"/>
<evidence type="ECO:0008006" key="10">
    <source>
        <dbReference type="Google" id="ProtNLM"/>
    </source>
</evidence>
<organism evidence="8">
    <name type="scientific">Eutreptiella gymnastica</name>
    <dbReference type="NCBI Taxonomy" id="73025"/>
    <lineage>
        <taxon>Eukaryota</taxon>
        <taxon>Discoba</taxon>
        <taxon>Euglenozoa</taxon>
        <taxon>Euglenida</taxon>
        <taxon>Spirocuta</taxon>
        <taxon>Euglenophyceae</taxon>
        <taxon>Eutreptiales</taxon>
        <taxon>Eutreptiaceae</taxon>
        <taxon>Eutreptiella</taxon>
    </lineage>
</organism>
<dbReference type="EMBL" id="HBGA01043712">
    <property type="protein sequence ID" value="CAD9004758.1"/>
    <property type="molecule type" value="Transcribed_RNA"/>
</dbReference>
<evidence type="ECO:0000256" key="3">
    <source>
        <dbReference type="ARBA" id="ARBA00009947"/>
    </source>
</evidence>
<evidence type="ECO:0000256" key="7">
    <source>
        <dbReference type="SAM" id="MobiDB-lite"/>
    </source>
</evidence>
<dbReference type="GO" id="GO:0005737">
    <property type="term" value="C:cytoplasm"/>
    <property type="evidence" value="ECO:0007669"/>
    <property type="project" value="UniProtKB-SubCell"/>
</dbReference>
<name>A0A6U7XDM5_9EUGL</name>
<dbReference type="GO" id="GO:0006334">
    <property type="term" value="P:nucleosome assembly"/>
    <property type="evidence" value="ECO:0007669"/>
    <property type="project" value="InterPro"/>
</dbReference>
<dbReference type="SUPFAM" id="SSF143113">
    <property type="entry name" value="NAP-like"/>
    <property type="match status" value="1"/>
</dbReference>
<accession>A0A6U7XDM5</accession>
<sequence length="374" mass="42944">MPGRKKPVKDDDDDLSDVEEIDAGDAFETENQGDEMDMAEQLRRLMDPEYAEKFVATLDPVVQTRVRALQGMQADINEIRKKYDEEHKALEKKYEALYNPFFAKRFEIVSGEREPTDEEVKKGQGEDFEELEGANELDTGRAGIDRFWLTAMNHHPDISEMITERDEECLKELKNVTVTNNDDPDTGFVLAFHFMPNPFFTNEILTKTYHLIDEDELVLDHAEGCTIDWKPGQNLTVEVKKKQQKAKKGKTVRTITKEEPCESFFNFFKPPQPDDEDEEDDEDELGEQIEELIEQDYEIGCYIKDTLIPKAVLWYTGEAKDPDDFDDDDDDDEDDMDDDDDDDSEDEPPKKGGRSKKANSGGGEAPPQPECKQQ</sequence>
<proteinExistence type="inferred from homology"/>
<feature type="compositionally biased region" description="Acidic residues" evidence="7">
    <location>
        <begin position="10"/>
        <end position="36"/>
    </location>
</feature>
<evidence type="ECO:0000256" key="1">
    <source>
        <dbReference type="ARBA" id="ARBA00004123"/>
    </source>
</evidence>
<dbReference type="GO" id="GO:0042393">
    <property type="term" value="F:histone binding"/>
    <property type="evidence" value="ECO:0007669"/>
    <property type="project" value="UniProtKB-ARBA"/>
</dbReference>
<dbReference type="PANTHER" id="PTHR11875">
    <property type="entry name" value="TESTIS-SPECIFIC Y-ENCODED PROTEIN"/>
    <property type="match status" value="1"/>
</dbReference>
<dbReference type="GO" id="GO:0005634">
    <property type="term" value="C:nucleus"/>
    <property type="evidence" value="ECO:0007669"/>
    <property type="project" value="UniProtKB-SubCell"/>
</dbReference>
<feature type="region of interest" description="Disordered" evidence="7">
    <location>
        <begin position="318"/>
        <end position="374"/>
    </location>
</feature>
<evidence type="ECO:0000256" key="4">
    <source>
        <dbReference type="ARBA" id="ARBA00022490"/>
    </source>
</evidence>
<evidence type="ECO:0000256" key="6">
    <source>
        <dbReference type="RuleBase" id="RU003876"/>
    </source>
</evidence>
<comment type="subcellular location">
    <subcellularLocation>
        <location evidence="2">Cytoplasm</location>
    </subcellularLocation>
    <subcellularLocation>
        <location evidence="1">Nucleus</location>
    </subcellularLocation>
</comment>
<dbReference type="FunFam" id="1.20.5.1500:FF:000001">
    <property type="entry name" value="Nucleosome assembly protein 1-like 1"/>
    <property type="match status" value="1"/>
</dbReference>
<protein>
    <recommendedName>
        <fullName evidence="10">Nucleosome assembly protein</fullName>
    </recommendedName>
</protein>
<feature type="region of interest" description="Disordered" evidence="7">
    <location>
        <begin position="264"/>
        <end position="285"/>
    </location>
</feature>